<evidence type="ECO:0000256" key="1">
    <source>
        <dbReference type="SAM" id="MobiDB-lite"/>
    </source>
</evidence>
<dbReference type="EMBL" id="CP126084">
    <property type="protein sequence ID" value="WHX48326.1"/>
    <property type="molecule type" value="Genomic_DNA"/>
</dbReference>
<dbReference type="AlphaFoldDB" id="A0AA95L1C7"/>
<protein>
    <submittedName>
        <fullName evidence="2">Uncharacterized protein</fullName>
    </submittedName>
</protein>
<proteinExistence type="predicted"/>
<gene>
    <name evidence="2" type="ORF">QNH46_19825</name>
</gene>
<dbReference type="RefSeq" id="WP_283925732.1">
    <property type="nucleotide sequence ID" value="NZ_CP126084.1"/>
</dbReference>
<feature type="compositionally biased region" description="Low complexity" evidence="1">
    <location>
        <begin position="16"/>
        <end position="26"/>
    </location>
</feature>
<reference evidence="2" key="1">
    <citation type="submission" date="2023-05" db="EMBL/GenBank/DDBJ databases">
        <title>Comparative genomics of Bacillaceae isolates and their secondary metabolite potential.</title>
        <authorList>
            <person name="Song L."/>
            <person name="Nielsen L.J."/>
            <person name="Mohite O."/>
            <person name="Xu X."/>
            <person name="Weber T."/>
            <person name="Kovacs A.T."/>
        </authorList>
    </citation>
    <scope>NUCLEOTIDE SEQUENCE</scope>
    <source>
        <strain evidence="2">B2_4</strain>
    </source>
</reference>
<evidence type="ECO:0000313" key="2">
    <source>
        <dbReference type="EMBL" id="WHX48326.1"/>
    </source>
</evidence>
<name>A0AA95L1C7_9BACL</name>
<sequence length="87" mass="9620">MKHSHKQQGSDHKAEAQAPANQATANHDVTEKSSFQLQSLIVLKQLLQTKEREQDEGDGDTGLVGSSVFILAHIFIFRELNGNHALK</sequence>
<evidence type="ECO:0000313" key="3">
    <source>
        <dbReference type="Proteomes" id="UP001177943"/>
    </source>
</evidence>
<accession>A0AA95L1C7</accession>
<dbReference type="KEGG" id="pwn:QNH46_19825"/>
<feature type="region of interest" description="Disordered" evidence="1">
    <location>
        <begin position="1"/>
        <end position="30"/>
    </location>
</feature>
<organism evidence="2 3">
    <name type="scientific">Paenibacillus woosongensis</name>
    <dbReference type="NCBI Taxonomy" id="307580"/>
    <lineage>
        <taxon>Bacteria</taxon>
        <taxon>Bacillati</taxon>
        <taxon>Bacillota</taxon>
        <taxon>Bacilli</taxon>
        <taxon>Bacillales</taxon>
        <taxon>Paenibacillaceae</taxon>
        <taxon>Paenibacillus</taxon>
    </lineage>
</organism>
<dbReference type="Proteomes" id="UP001177943">
    <property type="component" value="Chromosome"/>
</dbReference>